<feature type="region of interest" description="Disordered" evidence="8">
    <location>
        <begin position="113"/>
        <end position="142"/>
    </location>
</feature>
<dbReference type="PANTHER" id="PTHR31985:SF273">
    <property type="entry name" value="ETHYLENE-RESPONSIVE TRANSCRIPTION FACTOR ERF017"/>
    <property type="match status" value="1"/>
</dbReference>
<dbReference type="SMART" id="SM00380">
    <property type="entry name" value="AP2"/>
    <property type="match status" value="1"/>
</dbReference>
<dbReference type="Gene3D" id="3.30.730.10">
    <property type="entry name" value="AP2/ERF domain"/>
    <property type="match status" value="1"/>
</dbReference>
<evidence type="ECO:0000259" key="9">
    <source>
        <dbReference type="PROSITE" id="PS51032"/>
    </source>
</evidence>
<dbReference type="Gene3D" id="3.30.420.10">
    <property type="entry name" value="Ribonuclease H-like superfamily/Ribonuclease H"/>
    <property type="match status" value="1"/>
</dbReference>
<comment type="similarity">
    <text evidence="7">Belongs to the AP2/ERF transcription factor family. ERF subfamily.</text>
</comment>
<keyword evidence="2" id="KW-0805">Transcription regulation</keyword>
<dbReference type="KEGG" id="egu:105056762"/>
<dbReference type="InParanoid" id="A0A6J0PQH2"/>
<dbReference type="PANTHER" id="PTHR31985">
    <property type="entry name" value="ETHYLENE-RESPONSIVE TRANSCRIPTION FACTOR ERF042-RELATED"/>
    <property type="match status" value="1"/>
</dbReference>
<evidence type="ECO:0000256" key="4">
    <source>
        <dbReference type="ARBA" id="ARBA00023159"/>
    </source>
</evidence>
<dbReference type="InterPro" id="IPR016177">
    <property type="entry name" value="DNA-bd_dom_sf"/>
</dbReference>
<dbReference type="InterPro" id="IPR001471">
    <property type="entry name" value="AP2/ERF_dom"/>
</dbReference>
<evidence type="ECO:0000256" key="8">
    <source>
        <dbReference type="SAM" id="MobiDB-lite"/>
    </source>
</evidence>
<evidence type="ECO:0000256" key="3">
    <source>
        <dbReference type="ARBA" id="ARBA00023125"/>
    </source>
</evidence>
<dbReference type="GO" id="GO:0003677">
    <property type="term" value="F:DNA binding"/>
    <property type="evidence" value="ECO:0007669"/>
    <property type="project" value="UniProtKB-KW"/>
</dbReference>
<keyword evidence="3" id="KW-0238">DNA-binding</keyword>
<dbReference type="InterPro" id="IPR002156">
    <property type="entry name" value="RNaseH_domain"/>
</dbReference>
<dbReference type="Pfam" id="PF00847">
    <property type="entry name" value="AP2"/>
    <property type="match status" value="1"/>
</dbReference>
<dbReference type="FunFam" id="3.30.730.10:FF:000001">
    <property type="entry name" value="Ethylene-responsive transcription factor 2"/>
    <property type="match status" value="1"/>
</dbReference>
<dbReference type="AlphaFoldDB" id="A0A6J0PQH2"/>
<evidence type="ECO:0000256" key="1">
    <source>
        <dbReference type="ARBA" id="ARBA00004123"/>
    </source>
</evidence>
<dbReference type="OrthoDB" id="1918918at2759"/>
<keyword evidence="4" id="KW-0010">Activator</keyword>
<dbReference type="Proteomes" id="UP000504607">
    <property type="component" value="Chromosome 13"/>
</dbReference>
<dbReference type="RefSeq" id="XP_019710022.2">
    <property type="nucleotide sequence ID" value="XM_019854463.2"/>
</dbReference>
<feature type="domain" description="AP2/ERF" evidence="9">
    <location>
        <begin position="147"/>
        <end position="204"/>
    </location>
</feature>
<evidence type="ECO:0000256" key="6">
    <source>
        <dbReference type="ARBA" id="ARBA00023242"/>
    </source>
</evidence>
<evidence type="ECO:0000256" key="2">
    <source>
        <dbReference type="ARBA" id="ARBA00023015"/>
    </source>
</evidence>
<accession>A0A6J0PQH2</accession>
<dbReference type="Pfam" id="PF13456">
    <property type="entry name" value="RVT_3"/>
    <property type="match status" value="1"/>
</dbReference>
<dbReference type="InterPro" id="IPR036955">
    <property type="entry name" value="AP2/ERF_dom_sf"/>
</dbReference>
<keyword evidence="6" id="KW-0539">Nucleus</keyword>
<sequence>MNFNGSVRDGRGDAGFIICDPDARMLAVGGCHLFEHSVLGAELHAAWIDIIFTRQQLHAERIFLEDDSATVISWIQGGQRSACVTDRHVARDIRFAAQFKSAHSRLLRPLPLSNPRKRIPSSQRIMEPGSGNQPRTPRTEEPARAVRFKGVRMRKWGKWVVEVRLPRSRKKLWLGSYADAEKAARAYDAAVYCLKGPDAVLNFPERRPDIPSASNLSLPEIRAAAMAHAHDRPRRSVDQAGPAEAGEVGRTEVAVEHGDLSPIFSPEISTTAVHGMWNEEAEKPGNGSGGEDEIGDIYSSSLWNFGTRFN</sequence>
<dbReference type="PRINTS" id="PR00367">
    <property type="entry name" value="ETHRSPELEMNT"/>
</dbReference>
<gene>
    <name evidence="11" type="primary">LOC105056762</name>
</gene>
<evidence type="ECO:0000256" key="7">
    <source>
        <dbReference type="ARBA" id="ARBA00024343"/>
    </source>
</evidence>
<evidence type="ECO:0000313" key="11">
    <source>
        <dbReference type="RefSeq" id="XP_019710022.2"/>
    </source>
</evidence>
<name>A0A6J0PQH2_ELAGV</name>
<dbReference type="GO" id="GO:0005634">
    <property type="term" value="C:nucleus"/>
    <property type="evidence" value="ECO:0007669"/>
    <property type="project" value="UniProtKB-SubCell"/>
</dbReference>
<keyword evidence="10" id="KW-1185">Reference proteome</keyword>
<protein>
    <submittedName>
        <fullName evidence="11">Ethylene-responsive transcription factor ERF025-like</fullName>
    </submittedName>
</protein>
<dbReference type="InterPro" id="IPR036397">
    <property type="entry name" value="RNaseH_sf"/>
</dbReference>
<feature type="compositionally biased region" description="Polar residues" evidence="8">
    <location>
        <begin position="120"/>
        <end position="136"/>
    </location>
</feature>
<dbReference type="CDD" id="cd00018">
    <property type="entry name" value="AP2"/>
    <property type="match status" value="1"/>
</dbReference>
<evidence type="ECO:0000313" key="10">
    <source>
        <dbReference type="Proteomes" id="UP000504607"/>
    </source>
</evidence>
<keyword evidence="5" id="KW-0804">Transcription</keyword>
<reference evidence="11" key="1">
    <citation type="submission" date="2025-08" db="UniProtKB">
        <authorList>
            <consortium name="RefSeq"/>
        </authorList>
    </citation>
    <scope>IDENTIFICATION</scope>
</reference>
<evidence type="ECO:0000256" key="5">
    <source>
        <dbReference type="ARBA" id="ARBA00023163"/>
    </source>
</evidence>
<dbReference type="PROSITE" id="PS51032">
    <property type="entry name" value="AP2_ERF"/>
    <property type="match status" value="1"/>
</dbReference>
<dbReference type="InterPro" id="IPR051032">
    <property type="entry name" value="AP2/ERF_TF_ERF_subfamily"/>
</dbReference>
<comment type="subcellular location">
    <subcellularLocation>
        <location evidence="1">Nucleus</location>
    </subcellularLocation>
</comment>
<dbReference type="GO" id="GO:0004523">
    <property type="term" value="F:RNA-DNA hybrid ribonuclease activity"/>
    <property type="evidence" value="ECO:0007669"/>
    <property type="project" value="InterPro"/>
</dbReference>
<dbReference type="GO" id="GO:0003700">
    <property type="term" value="F:DNA-binding transcription factor activity"/>
    <property type="evidence" value="ECO:0007669"/>
    <property type="project" value="InterPro"/>
</dbReference>
<proteinExistence type="inferred from homology"/>
<dbReference type="SUPFAM" id="SSF54171">
    <property type="entry name" value="DNA-binding domain"/>
    <property type="match status" value="1"/>
</dbReference>
<organism evidence="10 11">
    <name type="scientific">Elaeis guineensis var. tenera</name>
    <name type="common">Oil palm</name>
    <dbReference type="NCBI Taxonomy" id="51953"/>
    <lineage>
        <taxon>Eukaryota</taxon>
        <taxon>Viridiplantae</taxon>
        <taxon>Streptophyta</taxon>
        <taxon>Embryophyta</taxon>
        <taxon>Tracheophyta</taxon>
        <taxon>Spermatophyta</taxon>
        <taxon>Magnoliopsida</taxon>
        <taxon>Liliopsida</taxon>
        <taxon>Arecaceae</taxon>
        <taxon>Arecoideae</taxon>
        <taxon>Cocoseae</taxon>
        <taxon>Elaeidinae</taxon>
        <taxon>Elaeis</taxon>
    </lineage>
</organism>